<dbReference type="InterPro" id="IPR003675">
    <property type="entry name" value="Rce1/LyrA-like_dom"/>
</dbReference>
<dbReference type="EC" id="3.4.-.-" evidence="3"/>
<keyword evidence="1" id="KW-1133">Transmembrane helix</keyword>
<dbReference type="PANTHER" id="PTHR36435">
    <property type="entry name" value="SLR1288 PROTEIN"/>
    <property type="match status" value="1"/>
</dbReference>
<keyword evidence="3" id="KW-0378">Hydrolase</keyword>
<dbReference type="InterPro" id="IPR052710">
    <property type="entry name" value="CAAX_protease"/>
</dbReference>
<protein>
    <submittedName>
        <fullName evidence="3">CPBP family intramembrane glutamic endopeptidase</fullName>
        <ecNumber evidence="3">3.4.-.-</ecNumber>
    </submittedName>
</protein>
<dbReference type="Pfam" id="PF02517">
    <property type="entry name" value="Rce1-like"/>
    <property type="match status" value="1"/>
</dbReference>
<evidence type="ECO:0000259" key="2">
    <source>
        <dbReference type="Pfam" id="PF02517"/>
    </source>
</evidence>
<feature type="transmembrane region" description="Helical" evidence="1">
    <location>
        <begin position="132"/>
        <end position="151"/>
    </location>
</feature>
<comment type="caution">
    <text evidence="3">The sequence shown here is derived from an EMBL/GenBank/DDBJ whole genome shotgun (WGS) entry which is preliminary data.</text>
</comment>
<dbReference type="EMBL" id="JBHTLM010000008">
    <property type="protein sequence ID" value="MFD1177081.1"/>
    <property type="molecule type" value="Genomic_DNA"/>
</dbReference>
<gene>
    <name evidence="3" type="ORF">ACFQ3W_12370</name>
</gene>
<dbReference type="Proteomes" id="UP001597262">
    <property type="component" value="Unassembled WGS sequence"/>
</dbReference>
<evidence type="ECO:0000256" key="1">
    <source>
        <dbReference type="SAM" id="Phobius"/>
    </source>
</evidence>
<name>A0ABW3RX66_9BACL</name>
<dbReference type="PANTHER" id="PTHR36435:SF1">
    <property type="entry name" value="CAAX AMINO TERMINAL PROTEASE FAMILY PROTEIN"/>
    <property type="match status" value="1"/>
</dbReference>
<evidence type="ECO:0000313" key="4">
    <source>
        <dbReference type="Proteomes" id="UP001597262"/>
    </source>
</evidence>
<evidence type="ECO:0000313" key="3">
    <source>
        <dbReference type="EMBL" id="MFD1177081.1"/>
    </source>
</evidence>
<keyword evidence="1" id="KW-0472">Membrane</keyword>
<feature type="transmembrane region" description="Helical" evidence="1">
    <location>
        <begin position="49"/>
        <end position="71"/>
    </location>
</feature>
<proteinExistence type="predicted"/>
<feature type="transmembrane region" description="Helical" evidence="1">
    <location>
        <begin position="163"/>
        <end position="186"/>
    </location>
</feature>
<dbReference type="RefSeq" id="WP_379319534.1">
    <property type="nucleotide sequence ID" value="NZ_JBHTLM010000008.1"/>
</dbReference>
<feature type="domain" description="CAAX prenyl protease 2/Lysostaphin resistance protein A-like" evidence="2">
    <location>
        <begin position="136"/>
        <end position="224"/>
    </location>
</feature>
<organism evidence="3 4">
    <name type="scientific">Paenibacillus puldeungensis</name>
    <dbReference type="NCBI Taxonomy" id="696536"/>
    <lineage>
        <taxon>Bacteria</taxon>
        <taxon>Bacillati</taxon>
        <taxon>Bacillota</taxon>
        <taxon>Bacilli</taxon>
        <taxon>Bacillales</taxon>
        <taxon>Paenibacillaceae</taxon>
        <taxon>Paenibacillus</taxon>
    </lineage>
</organism>
<sequence>MMMKKEAFKTMSWSWKELLLLLLVAFVVVPIFIETQLHALLFSRFQDSLYAGTSTGLAMAIVFTLAVYFLAIKPHRLGWKEVGIRAFSRGYWTRIVMWTLALIVASGVILTVMDLLNISWENAKTKSIKTDMTWVTFLIGFVSSAVVSPVYEEIFYRGFLYKWMRINWGVSAGILISSAIFTAAHIPTYNTLPVNFITGAVFAWTYEKTGSIFPAMIIHGTFNGVAVILTALA</sequence>
<feature type="transmembrane region" description="Helical" evidence="1">
    <location>
        <begin position="212"/>
        <end position="232"/>
    </location>
</feature>
<keyword evidence="1" id="KW-0812">Transmembrane</keyword>
<dbReference type="GO" id="GO:0016787">
    <property type="term" value="F:hydrolase activity"/>
    <property type="evidence" value="ECO:0007669"/>
    <property type="project" value="UniProtKB-KW"/>
</dbReference>
<feature type="transmembrane region" description="Helical" evidence="1">
    <location>
        <begin position="91"/>
        <end position="112"/>
    </location>
</feature>
<keyword evidence="4" id="KW-1185">Reference proteome</keyword>
<reference evidence="4" key="1">
    <citation type="journal article" date="2019" name="Int. J. Syst. Evol. Microbiol.">
        <title>The Global Catalogue of Microorganisms (GCM) 10K type strain sequencing project: providing services to taxonomists for standard genome sequencing and annotation.</title>
        <authorList>
            <consortium name="The Broad Institute Genomics Platform"/>
            <consortium name="The Broad Institute Genome Sequencing Center for Infectious Disease"/>
            <person name="Wu L."/>
            <person name="Ma J."/>
        </authorList>
    </citation>
    <scope>NUCLEOTIDE SEQUENCE [LARGE SCALE GENOMIC DNA]</scope>
    <source>
        <strain evidence="4">CCUG 59189</strain>
    </source>
</reference>
<accession>A0ABW3RX66</accession>